<dbReference type="InterPro" id="IPR001509">
    <property type="entry name" value="Epimerase_deHydtase"/>
</dbReference>
<reference evidence="2" key="1">
    <citation type="submission" date="2018-05" db="EMBL/GenBank/DDBJ databases">
        <authorList>
            <person name="Lanie J.A."/>
            <person name="Ng W.-L."/>
            <person name="Kazmierczak K.M."/>
            <person name="Andrzejewski T.M."/>
            <person name="Davidsen T.M."/>
            <person name="Wayne K.J."/>
            <person name="Tettelin H."/>
            <person name="Glass J.I."/>
            <person name="Rusch D."/>
            <person name="Podicherti R."/>
            <person name="Tsui H.-C.T."/>
            <person name="Winkler M.E."/>
        </authorList>
    </citation>
    <scope>NUCLEOTIDE SEQUENCE</scope>
</reference>
<protein>
    <recommendedName>
        <fullName evidence="1">NAD-dependent epimerase/dehydratase domain-containing protein</fullName>
    </recommendedName>
</protein>
<dbReference type="AlphaFoldDB" id="A0A382GIU1"/>
<dbReference type="Gene3D" id="3.40.50.720">
    <property type="entry name" value="NAD(P)-binding Rossmann-like Domain"/>
    <property type="match status" value="1"/>
</dbReference>
<organism evidence="2">
    <name type="scientific">marine metagenome</name>
    <dbReference type="NCBI Taxonomy" id="408172"/>
    <lineage>
        <taxon>unclassified sequences</taxon>
        <taxon>metagenomes</taxon>
        <taxon>ecological metagenomes</taxon>
    </lineage>
</organism>
<proteinExistence type="predicted"/>
<sequence>MILITGGLGYLGGRIANHLIKANKTILLGTKNSEYNLPNELINSEVIQLNLLKTSDIEFACEGIT</sequence>
<evidence type="ECO:0000259" key="1">
    <source>
        <dbReference type="Pfam" id="PF01370"/>
    </source>
</evidence>
<feature type="domain" description="NAD-dependent epimerase/dehydratase" evidence="1">
    <location>
        <begin position="2"/>
        <end position="61"/>
    </location>
</feature>
<dbReference type="InterPro" id="IPR036291">
    <property type="entry name" value="NAD(P)-bd_dom_sf"/>
</dbReference>
<dbReference type="Pfam" id="PF01370">
    <property type="entry name" value="Epimerase"/>
    <property type="match status" value="1"/>
</dbReference>
<dbReference type="EMBL" id="UINC01055786">
    <property type="protein sequence ID" value="SVB75070.1"/>
    <property type="molecule type" value="Genomic_DNA"/>
</dbReference>
<feature type="non-terminal residue" evidence="2">
    <location>
        <position position="65"/>
    </location>
</feature>
<accession>A0A382GIU1</accession>
<dbReference type="SUPFAM" id="SSF51735">
    <property type="entry name" value="NAD(P)-binding Rossmann-fold domains"/>
    <property type="match status" value="1"/>
</dbReference>
<evidence type="ECO:0000313" key="2">
    <source>
        <dbReference type="EMBL" id="SVB75070.1"/>
    </source>
</evidence>
<gene>
    <name evidence="2" type="ORF">METZ01_LOCUS227924</name>
</gene>
<name>A0A382GIU1_9ZZZZ</name>